<evidence type="ECO:0000313" key="2">
    <source>
        <dbReference type="Proteomes" id="UP000008152"/>
    </source>
</evidence>
<organism evidence="1 2">
    <name type="scientific">Vibrio campbellii (strain ATCC BAA-1116)</name>
    <dbReference type="NCBI Taxonomy" id="2902295"/>
    <lineage>
        <taxon>Bacteria</taxon>
        <taxon>Pseudomonadati</taxon>
        <taxon>Pseudomonadota</taxon>
        <taxon>Gammaproteobacteria</taxon>
        <taxon>Vibrionales</taxon>
        <taxon>Vibrionaceae</taxon>
        <taxon>Vibrio</taxon>
    </lineage>
</organism>
<sequence>MRILRAEYIISLGIDNSPHIAIQTSNCSEIANIPKRWKCYFYLTEGENIVRQIITQARPYH</sequence>
<name>A7N2W5_VIBC1</name>
<accession>A7N2W5</accession>
<proteinExistence type="predicted"/>
<dbReference type="EMBL" id="CP000790">
    <property type="protein sequence ID" value="ABU72854.1"/>
    <property type="molecule type" value="Genomic_DNA"/>
</dbReference>
<dbReference type="PATRIC" id="fig|338187.36.peg.3829"/>
<protein>
    <submittedName>
        <fullName evidence="1">Uncharacterized protein</fullName>
    </submittedName>
</protein>
<dbReference type="Proteomes" id="UP000008152">
    <property type="component" value="Chromosome II"/>
</dbReference>
<evidence type="ECO:0000313" key="1">
    <source>
        <dbReference type="EMBL" id="ABU72854.1"/>
    </source>
</evidence>
<dbReference type="KEGG" id="vha:VIBHAR_04946"/>
<gene>
    <name evidence="1" type="ordered locus">VIBHAR_04946</name>
</gene>
<reference evidence="1 2" key="1">
    <citation type="submission" date="2007-08" db="EMBL/GenBank/DDBJ databases">
        <authorList>
            <consortium name="The Vibrio harveyi Genome Sequencing Project"/>
            <person name="Bassler B."/>
            <person name="Clifton S.W."/>
            <person name="Fulton L."/>
            <person name="Delehaunty K."/>
            <person name="Fronick C."/>
            <person name="Harrison M."/>
            <person name="Markivic C."/>
            <person name="Fulton R."/>
            <person name="Tin-Wollam A.-M."/>
            <person name="Shah N."/>
            <person name="Pepin K."/>
            <person name="Nash W."/>
            <person name="Thiruvilangam P."/>
            <person name="Bhonagiri V."/>
            <person name="Waters C."/>
            <person name="Tu K.C."/>
            <person name="Irgon J."/>
            <person name="Wilson R.K."/>
        </authorList>
    </citation>
    <scope>NUCLEOTIDE SEQUENCE [LARGE SCALE GENOMIC DNA]</scope>
    <source>
        <strain evidence="2">ATCC BAA-1116 / BB120</strain>
    </source>
</reference>
<dbReference type="AlphaFoldDB" id="A7N2W5"/>